<name>A0ABD3C4S9_9LAMI</name>
<proteinExistence type="predicted"/>
<dbReference type="Proteomes" id="UP001632038">
    <property type="component" value="Unassembled WGS sequence"/>
</dbReference>
<evidence type="ECO:0000313" key="1">
    <source>
        <dbReference type="EMBL" id="KAL3624793.1"/>
    </source>
</evidence>
<comment type="caution">
    <text evidence="1">The sequence shown here is derived from an EMBL/GenBank/DDBJ whole genome shotgun (WGS) entry which is preliminary data.</text>
</comment>
<evidence type="ECO:0000313" key="2">
    <source>
        <dbReference type="Proteomes" id="UP001632038"/>
    </source>
</evidence>
<reference evidence="2" key="1">
    <citation type="journal article" date="2024" name="IScience">
        <title>Strigolactones Initiate the Formation of Haustorium-like Structures in Castilleja.</title>
        <authorList>
            <person name="Buerger M."/>
            <person name="Peterson D."/>
            <person name="Chory J."/>
        </authorList>
    </citation>
    <scope>NUCLEOTIDE SEQUENCE [LARGE SCALE GENOMIC DNA]</scope>
</reference>
<gene>
    <name evidence="1" type="ORF">CASFOL_031461</name>
</gene>
<accession>A0ABD3C4S9</accession>
<dbReference type="EMBL" id="JAVIJP010000053">
    <property type="protein sequence ID" value="KAL3624793.1"/>
    <property type="molecule type" value="Genomic_DNA"/>
</dbReference>
<keyword evidence="2" id="KW-1185">Reference proteome</keyword>
<organism evidence="1 2">
    <name type="scientific">Castilleja foliolosa</name>
    <dbReference type="NCBI Taxonomy" id="1961234"/>
    <lineage>
        <taxon>Eukaryota</taxon>
        <taxon>Viridiplantae</taxon>
        <taxon>Streptophyta</taxon>
        <taxon>Embryophyta</taxon>
        <taxon>Tracheophyta</taxon>
        <taxon>Spermatophyta</taxon>
        <taxon>Magnoliopsida</taxon>
        <taxon>eudicotyledons</taxon>
        <taxon>Gunneridae</taxon>
        <taxon>Pentapetalae</taxon>
        <taxon>asterids</taxon>
        <taxon>lamiids</taxon>
        <taxon>Lamiales</taxon>
        <taxon>Orobanchaceae</taxon>
        <taxon>Pedicularideae</taxon>
        <taxon>Castillejinae</taxon>
        <taxon>Castilleja</taxon>
    </lineage>
</organism>
<dbReference type="AlphaFoldDB" id="A0ABD3C4S9"/>
<protein>
    <submittedName>
        <fullName evidence="1">Uncharacterized protein</fullName>
    </submittedName>
</protein>
<sequence>MASTVEVTFWEDKGRAVDRTAELHQIVAVTATTTSKFQYFTIYHTQRQL</sequence>